<dbReference type="Proteomes" id="UP000192917">
    <property type="component" value="Unassembled WGS sequence"/>
</dbReference>
<reference evidence="5 6" key="1">
    <citation type="submission" date="2017-04" db="EMBL/GenBank/DDBJ databases">
        <authorList>
            <person name="Afonso C.L."/>
            <person name="Miller P.J."/>
            <person name="Scott M.A."/>
            <person name="Spackman E."/>
            <person name="Goraichik I."/>
            <person name="Dimitrov K.M."/>
            <person name="Suarez D.L."/>
            <person name="Swayne D.E."/>
        </authorList>
    </citation>
    <scope>NUCLEOTIDE SEQUENCE [LARGE SCALE GENOMIC DNA]</scope>
    <source>
        <strain evidence="5 6">USBA 355</strain>
    </source>
</reference>
<dbReference type="InterPro" id="IPR033199">
    <property type="entry name" value="DDAH-like"/>
</dbReference>
<feature type="active site" description="Proton donor" evidence="3">
    <location>
        <position position="172"/>
    </location>
</feature>
<dbReference type="RefSeq" id="WP_085121835.1">
    <property type="nucleotide sequence ID" value="NZ_FWZX01000004.1"/>
</dbReference>
<dbReference type="Pfam" id="PF02274">
    <property type="entry name" value="ADI"/>
    <property type="match status" value="1"/>
</dbReference>
<feature type="binding site" evidence="4">
    <location>
        <position position="141"/>
    </location>
    <ligand>
        <name>substrate</name>
    </ligand>
</feature>
<dbReference type="SUPFAM" id="SSF55909">
    <property type="entry name" value="Pentein"/>
    <property type="match status" value="1"/>
</dbReference>
<feature type="binding site" evidence="4">
    <location>
        <begin position="75"/>
        <end position="76"/>
    </location>
    <ligand>
        <name>substrate</name>
    </ligand>
</feature>
<dbReference type="Gene3D" id="3.75.10.10">
    <property type="entry name" value="L-arginine/glycine Amidinotransferase, Chain A"/>
    <property type="match status" value="1"/>
</dbReference>
<evidence type="ECO:0000256" key="3">
    <source>
        <dbReference type="PIRSR" id="PIRSR633199-1"/>
    </source>
</evidence>
<keyword evidence="6" id="KW-1185">Reference proteome</keyword>
<accession>A0A1Y6BGA1</accession>
<feature type="binding site" evidence="4">
    <location>
        <position position="253"/>
    </location>
    <ligand>
        <name>substrate</name>
    </ligand>
</feature>
<protein>
    <submittedName>
        <fullName evidence="5">Dimethylargininase</fullName>
    </submittedName>
</protein>
<name>A0A1Y6BGA1_9PROT</name>
<evidence type="ECO:0000256" key="4">
    <source>
        <dbReference type="PIRSR" id="PIRSR633199-2"/>
    </source>
</evidence>
<feature type="binding site" evidence="4">
    <location>
        <position position="95"/>
    </location>
    <ligand>
        <name>substrate</name>
    </ligand>
</feature>
<dbReference type="PANTHER" id="PTHR12737">
    <property type="entry name" value="DIMETHYLARGININE DIMETHYLAMINOHYDROLASE"/>
    <property type="match status" value="1"/>
</dbReference>
<dbReference type="GO" id="GO:0006525">
    <property type="term" value="P:arginine metabolic process"/>
    <property type="evidence" value="ECO:0007669"/>
    <property type="project" value="TreeGrafter"/>
</dbReference>
<evidence type="ECO:0000313" key="5">
    <source>
        <dbReference type="EMBL" id="SMF08359.1"/>
    </source>
</evidence>
<dbReference type="GO" id="GO:0000052">
    <property type="term" value="P:citrulline metabolic process"/>
    <property type="evidence" value="ECO:0007669"/>
    <property type="project" value="TreeGrafter"/>
</dbReference>
<gene>
    <name evidence="5" type="ORF">SAMN05428998_104130</name>
</gene>
<feature type="active site" description="Nucleophile" evidence="3">
    <location>
        <position position="259"/>
    </location>
</feature>
<evidence type="ECO:0000256" key="2">
    <source>
        <dbReference type="ARBA" id="ARBA00022801"/>
    </source>
</evidence>
<comment type="similarity">
    <text evidence="1">Belongs to the DDAH family.</text>
</comment>
<dbReference type="PANTHER" id="PTHR12737:SF9">
    <property type="entry name" value="DIMETHYLARGININASE"/>
    <property type="match status" value="1"/>
</dbReference>
<feature type="binding site" evidence="4">
    <location>
        <position position="28"/>
    </location>
    <ligand>
        <name>substrate</name>
    </ligand>
</feature>
<sequence length="266" mass="27445">MTDAHPGLSCRFTRAITRRPAATIARGLRAIDLGDPDLTLFERQHAAYRAALEAAGVAVTLLPPLEAFPDSVFIEDAALCFPGLAVALKPGAPSRRGESAALLPDLEAAFGRVVGLPETASIDGGDILTTDREVLVGLSARTDAAGIEALAAALAPFGYRVRRAETPAGVLHLKSDCATLGDDAVLATPRLAAAGCFAGYRVVETAGGEEAAANAIRVNDRVLLAAGFPRTAERLDKAGYALTVLDLSEAAKLDGGLSCLSLRFAG</sequence>
<evidence type="ECO:0000256" key="1">
    <source>
        <dbReference type="ARBA" id="ARBA00008532"/>
    </source>
</evidence>
<feature type="binding site" evidence="4">
    <location>
        <position position="70"/>
    </location>
    <ligand>
        <name>substrate</name>
    </ligand>
</feature>
<organism evidence="5 6">
    <name type="scientific">Tistlia consotensis USBA 355</name>
    <dbReference type="NCBI Taxonomy" id="560819"/>
    <lineage>
        <taxon>Bacteria</taxon>
        <taxon>Pseudomonadati</taxon>
        <taxon>Pseudomonadota</taxon>
        <taxon>Alphaproteobacteria</taxon>
        <taxon>Rhodospirillales</taxon>
        <taxon>Rhodovibrionaceae</taxon>
        <taxon>Tistlia</taxon>
    </lineage>
</organism>
<evidence type="ECO:0000313" key="6">
    <source>
        <dbReference type="Proteomes" id="UP000192917"/>
    </source>
</evidence>
<keyword evidence="2" id="KW-0378">Hydrolase</keyword>
<dbReference type="AlphaFoldDB" id="A0A1Y6BGA1"/>
<dbReference type="GO" id="GO:0016403">
    <property type="term" value="F:dimethylargininase activity"/>
    <property type="evidence" value="ECO:0007669"/>
    <property type="project" value="TreeGrafter"/>
</dbReference>
<dbReference type="GO" id="GO:0016597">
    <property type="term" value="F:amino acid binding"/>
    <property type="evidence" value="ECO:0007669"/>
    <property type="project" value="TreeGrafter"/>
</dbReference>
<proteinExistence type="inferred from homology"/>
<dbReference type="EMBL" id="FWZX01000004">
    <property type="protein sequence ID" value="SMF08359.1"/>
    <property type="molecule type" value="Genomic_DNA"/>
</dbReference>
<dbReference type="STRING" id="560819.SAMN05428998_104130"/>
<dbReference type="GO" id="GO:0045429">
    <property type="term" value="P:positive regulation of nitric oxide biosynthetic process"/>
    <property type="evidence" value="ECO:0007669"/>
    <property type="project" value="TreeGrafter"/>
</dbReference>